<dbReference type="OrthoDB" id="5460919at2"/>
<protein>
    <submittedName>
        <fullName evidence="2">Heme biosynthesis protein HemY</fullName>
    </submittedName>
</protein>
<evidence type="ECO:0000313" key="3">
    <source>
        <dbReference type="Proteomes" id="UP000448292"/>
    </source>
</evidence>
<dbReference type="RefSeq" id="WP_144303924.1">
    <property type="nucleotide sequence ID" value="NZ_QMIE01000014.1"/>
</dbReference>
<dbReference type="InterPro" id="IPR000361">
    <property type="entry name" value="ATAP_core_dom"/>
</dbReference>
<gene>
    <name evidence="2" type="ORF">DPQ33_14360</name>
</gene>
<sequence>MVNISANALEELNTFFADKEKSPIRVFLAPGGCSGPRMALALDEPNENDEVVEQEGFKFIVEKDLYEKAKPISIDISAMGFTVDSALPLGGGDCSTSCGSGGCCG</sequence>
<evidence type="ECO:0000313" key="2">
    <source>
        <dbReference type="EMBL" id="TVM15883.1"/>
    </source>
</evidence>
<dbReference type="InterPro" id="IPR035903">
    <property type="entry name" value="HesB-like_dom_sf"/>
</dbReference>
<name>A0A7M3MC51_9BACT</name>
<feature type="domain" description="Core" evidence="1">
    <location>
        <begin position="2"/>
        <end position="64"/>
    </location>
</feature>
<reference evidence="2 3" key="1">
    <citation type="submission" date="2018-06" db="EMBL/GenBank/DDBJ databases">
        <title>Complete genome of Desulfovibrio indonesiensis P37SLT.</title>
        <authorList>
            <person name="Crispim J.S."/>
            <person name="Vidigal P.M.P."/>
            <person name="Silva L.C.F."/>
            <person name="Laguardia C.N."/>
            <person name="Araujo L.C."/>
            <person name="Dias R.S."/>
            <person name="Sousa M.P."/>
            <person name="Paula S.O."/>
            <person name="Silva C."/>
        </authorList>
    </citation>
    <scope>NUCLEOTIDE SEQUENCE [LARGE SCALE GENOMIC DNA]</scope>
    <source>
        <strain evidence="2 3">P37SLT</strain>
    </source>
</reference>
<keyword evidence="3" id="KW-1185">Reference proteome</keyword>
<dbReference type="SUPFAM" id="SSF89360">
    <property type="entry name" value="HesB-like domain"/>
    <property type="match status" value="1"/>
</dbReference>
<dbReference type="Proteomes" id="UP000448292">
    <property type="component" value="Unassembled WGS sequence"/>
</dbReference>
<evidence type="ECO:0000259" key="1">
    <source>
        <dbReference type="Pfam" id="PF01521"/>
    </source>
</evidence>
<accession>A0A7M3MC51</accession>
<dbReference type="NCBIfam" id="NF038090">
    <property type="entry name" value="IscA_HesB_Se"/>
    <property type="match status" value="1"/>
</dbReference>
<comment type="caution">
    <text evidence="2">The sequence shown here is derived from an EMBL/GenBank/DDBJ whole genome shotgun (WGS) entry which is preliminary data.</text>
</comment>
<dbReference type="Gene3D" id="2.60.300.12">
    <property type="entry name" value="HesB-like domain"/>
    <property type="match status" value="1"/>
</dbReference>
<dbReference type="Pfam" id="PF01521">
    <property type="entry name" value="Fe-S_biosyn"/>
    <property type="match status" value="1"/>
</dbReference>
<dbReference type="EMBL" id="QMIE01000014">
    <property type="protein sequence ID" value="TVM15883.1"/>
    <property type="molecule type" value="Genomic_DNA"/>
</dbReference>
<organism evidence="2 3">
    <name type="scientific">Oceanidesulfovibrio indonesiensis</name>
    <dbReference type="NCBI Taxonomy" id="54767"/>
    <lineage>
        <taxon>Bacteria</taxon>
        <taxon>Pseudomonadati</taxon>
        <taxon>Thermodesulfobacteriota</taxon>
        <taxon>Desulfovibrionia</taxon>
        <taxon>Desulfovibrionales</taxon>
        <taxon>Desulfovibrionaceae</taxon>
        <taxon>Oceanidesulfovibrio</taxon>
    </lineage>
</organism>
<dbReference type="AlphaFoldDB" id="A0A7M3MC51"/>
<proteinExistence type="predicted"/>